<evidence type="ECO:0008006" key="2">
    <source>
        <dbReference type="Google" id="ProtNLM"/>
    </source>
</evidence>
<dbReference type="InterPro" id="IPR039513">
    <property type="entry name" value="PL-6"/>
</dbReference>
<proteinExistence type="predicted"/>
<evidence type="ECO:0000313" key="1">
    <source>
        <dbReference type="EMBL" id="KKN83388.1"/>
    </source>
</evidence>
<dbReference type="SUPFAM" id="SSF51126">
    <property type="entry name" value="Pectin lyase-like"/>
    <property type="match status" value="2"/>
</dbReference>
<dbReference type="AlphaFoldDB" id="A0A0F9WWN9"/>
<organism evidence="1">
    <name type="scientific">marine sediment metagenome</name>
    <dbReference type="NCBI Taxonomy" id="412755"/>
    <lineage>
        <taxon>unclassified sequences</taxon>
        <taxon>metagenomes</taxon>
        <taxon>ecological metagenomes</taxon>
    </lineage>
</organism>
<dbReference type="EMBL" id="LAZR01000185">
    <property type="protein sequence ID" value="KKN83388.1"/>
    <property type="molecule type" value="Genomic_DNA"/>
</dbReference>
<gene>
    <name evidence="1" type="ORF">LCGC14_0299230</name>
</gene>
<reference evidence="1" key="1">
    <citation type="journal article" date="2015" name="Nature">
        <title>Complex archaea that bridge the gap between prokaryotes and eukaryotes.</title>
        <authorList>
            <person name="Spang A."/>
            <person name="Saw J.H."/>
            <person name="Jorgensen S.L."/>
            <person name="Zaremba-Niedzwiedzka K."/>
            <person name="Martijn J."/>
            <person name="Lind A.E."/>
            <person name="van Eijk R."/>
            <person name="Schleper C."/>
            <person name="Guy L."/>
            <person name="Ettema T.J."/>
        </authorList>
    </citation>
    <scope>NUCLEOTIDE SEQUENCE</scope>
</reference>
<protein>
    <recommendedName>
        <fullName evidence="2">Alginate lyase domain-containing protein</fullName>
    </recommendedName>
</protein>
<sequence length="772" mass="86669">MKKILLVITSLFLMASCEENNSKKSIYVKDIAELNQAIKQAVPGDDIILSNGIWNNTAIKFYGKGTKEQPISISAETPGKVYLEGNSYLKLGGEHLTVKGLYFKNGYAPESSIIRFMINEDSVANNCRITNTVIKDYTKPNRFTNDRWIELYGKHNTFDHNYISGKSNDGETLRVFFTGNQHINNHHQIVNNYFGPRPRKGGPRAETIRIGDSKTRMTPGYVNVSNNYFEACNGEVEIISDKTNFNSFNNNIFYKSEGSLVLRHSSYATVNGNIFIGGDESEFYGGVRVVNAGHWITNNYFYKSNGEEFRSPLAIMNGIPMTPLNRYLQVSDIVVAYNTWVDCKSPWQIGIGQNLKSASVLPASEIRSAPPIRSIIANNIIYNTTTDNTPVINHSEMDGILFKNNVIDNNGTRYSEYDVLNNGKLKMKKINDWLYAPINTKDSILNSVYNGYDFAKIDKDIFEATRSNENGVGAINQLSSAKKFVIDKKKYGPDWYTVEDVAYEPKIIQASSAEGELVNKILLAHSGDIIELTDATYYLKSPLIIDKNITLLSKDATTKSQLIFESKNDSLAFNMKPYGALNLKRIKLKGAINKIAFAPLKTNMSSAYDLNIEDCELDNFGFILKAYKGSFANSITLNNTSFKNCLNGIVLAADKKGDYNAEMVRIEKCDFENISQNVIHFYRGGYDESTIGGYLTILNSNFTNCGKNEKSQVLIKTRGIINLLLSGNTFKNNPLKFATILWGEKNNHHTNNTLINSGEIKVEQQQKLEILY</sequence>
<name>A0A0F9WWN9_9ZZZZ</name>
<dbReference type="InterPro" id="IPR012334">
    <property type="entry name" value="Pectin_lyas_fold"/>
</dbReference>
<dbReference type="InterPro" id="IPR011050">
    <property type="entry name" value="Pectin_lyase_fold/virulence"/>
</dbReference>
<comment type="caution">
    <text evidence="1">The sequence shown here is derived from an EMBL/GenBank/DDBJ whole genome shotgun (WGS) entry which is preliminary data.</text>
</comment>
<dbReference type="CDD" id="cd14251">
    <property type="entry name" value="PL-6"/>
    <property type="match status" value="1"/>
</dbReference>
<dbReference type="Pfam" id="PF14592">
    <property type="entry name" value="Chondroitinas_B"/>
    <property type="match status" value="1"/>
</dbReference>
<dbReference type="PROSITE" id="PS51257">
    <property type="entry name" value="PROKAR_LIPOPROTEIN"/>
    <property type="match status" value="1"/>
</dbReference>
<dbReference type="Gene3D" id="2.160.20.10">
    <property type="entry name" value="Single-stranded right-handed beta-helix, Pectin lyase-like"/>
    <property type="match status" value="2"/>
</dbReference>
<accession>A0A0F9WWN9</accession>